<feature type="region of interest" description="Disordered" evidence="3">
    <location>
        <begin position="630"/>
        <end position="649"/>
    </location>
</feature>
<gene>
    <name evidence="4" type="ORF">M5K25_023036</name>
</gene>
<dbReference type="PANTHER" id="PTHR44169">
    <property type="entry name" value="NADPH-DEPENDENT 1-ACYLDIHYDROXYACETONE PHOSPHATE REDUCTASE"/>
    <property type="match status" value="1"/>
</dbReference>
<dbReference type="PRINTS" id="PR00080">
    <property type="entry name" value="SDRFAMILY"/>
</dbReference>
<accession>A0ABD0U7S2</accession>
<proteinExistence type="inferred from homology"/>
<comment type="caution">
    <text evidence="4">The sequence shown here is derived from an EMBL/GenBank/DDBJ whole genome shotgun (WGS) entry which is preliminary data.</text>
</comment>
<dbReference type="GO" id="GO:0016491">
    <property type="term" value="F:oxidoreductase activity"/>
    <property type="evidence" value="ECO:0007669"/>
    <property type="project" value="UniProtKB-KW"/>
</dbReference>
<feature type="compositionally biased region" description="Polar residues" evidence="3">
    <location>
        <begin position="630"/>
        <end position="643"/>
    </location>
</feature>
<keyword evidence="2" id="KW-0560">Oxidoreductase</keyword>
<keyword evidence="5" id="KW-1185">Reference proteome</keyword>
<evidence type="ECO:0000313" key="4">
    <source>
        <dbReference type="EMBL" id="KAL0908540.1"/>
    </source>
</evidence>
<reference evidence="4 5" key="1">
    <citation type="journal article" date="2024" name="Plant Biotechnol. J.">
        <title>Dendrobium thyrsiflorum genome and its molecular insights into genes involved in important horticultural traits.</title>
        <authorList>
            <person name="Chen B."/>
            <person name="Wang J.Y."/>
            <person name="Zheng P.J."/>
            <person name="Li K.L."/>
            <person name="Liang Y.M."/>
            <person name="Chen X.F."/>
            <person name="Zhang C."/>
            <person name="Zhao X."/>
            <person name="He X."/>
            <person name="Zhang G.Q."/>
            <person name="Liu Z.J."/>
            <person name="Xu Q."/>
        </authorList>
    </citation>
    <scope>NUCLEOTIDE SEQUENCE [LARGE SCALE GENOMIC DNA]</scope>
    <source>
        <strain evidence="4">GZMU011</strain>
    </source>
</reference>
<name>A0ABD0U7S2_DENTH</name>
<dbReference type="EMBL" id="JANQDX010000017">
    <property type="protein sequence ID" value="KAL0908540.1"/>
    <property type="molecule type" value="Genomic_DNA"/>
</dbReference>
<sequence>MAEPENLVVLITGCSEGGIGYALAREFASNGCVVTATARSLSSMRSLEGDQRFFLLELDVLSDECIRKAVEGALARFGRIDILVNNAGIHNVAPLAEVPMSTVEHVMSTNVFVHLDLLVGVLRDIDLNVEASVGRCLPQRYQAISPDGLYSLWLHVEHMFSLFRVDAPLQQESVYGILFISFSAPPSDLLYSALSWPLSSFCTRRALSLTAFFFSYLYIMDSPNSSGTVLPVSSSTELHMPDQLKFLITSLKSMISTPLSADNHLAWHSQVLKIFTANGFESFLNGTASPPLQILLNPDVAGSPLDAEDIILYTLNGLPSTYNAFKTTIRTNLQPLSLDDLYSLLCSEEVNIAADALRDIQLPYASPSEVALTATRRPLKLIQAVVPHMISRRKGKIVTVGSVAALAPGPWAGAYTASKAALHALTDTLRLELRPFGIRVITLVPGAIRSNIGNSSLSYYDRMPEWKFYKPFEKAIKARADFSQTARSTPAKEFAKKAVADILKKNPPAWISYGHLSTPPFFLSSRHEFSSSSPKKANQKPAPEDGTSRSTNNASKLILGSVVVGAAVIAAYQTGYVKLHVKDDNSFLRTSNLDTFKETTDSKLPADKEILHSADKEIFLSSEITSQVKPNAENVETSETNNGGDFKINTGIPETISIKEESAPYREEEISISVENATAAPVEKALSSEESSKELLNKDRSITIINSNQEESRTTEGSMEQMEDLVDRSLHHLKDADAKVSDFYEDTSTEVQKLLYYRAKKPLVLTSKIQCSISDGSESTLRLD</sequence>
<dbReference type="InterPro" id="IPR002347">
    <property type="entry name" value="SDR_fam"/>
</dbReference>
<dbReference type="PRINTS" id="PR00081">
    <property type="entry name" value="GDHRDH"/>
</dbReference>
<dbReference type="SUPFAM" id="SSF51735">
    <property type="entry name" value="NAD(P)-binding Rossmann-fold domains"/>
    <property type="match status" value="2"/>
</dbReference>
<dbReference type="PANTHER" id="PTHR44169:SF6">
    <property type="entry name" value="NADPH-DEPENDENT 1-ACYLDIHYDROXYACETONE PHOSPHATE REDUCTASE"/>
    <property type="match status" value="1"/>
</dbReference>
<comment type="similarity">
    <text evidence="1">Belongs to the short-chain dehydrogenases/reductases (SDR) family.</text>
</comment>
<evidence type="ECO:0008006" key="6">
    <source>
        <dbReference type="Google" id="ProtNLM"/>
    </source>
</evidence>
<dbReference type="Proteomes" id="UP001552299">
    <property type="component" value="Unassembled WGS sequence"/>
</dbReference>
<dbReference type="AlphaFoldDB" id="A0ABD0U7S2"/>
<dbReference type="Pfam" id="PF00106">
    <property type="entry name" value="adh_short"/>
    <property type="match status" value="2"/>
</dbReference>
<dbReference type="Gene3D" id="3.40.50.720">
    <property type="entry name" value="NAD(P)-binding Rossmann-like Domain"/>
    <property type="match status" value="2"/>
</dbReference>
<feature type="region of interest" description="Disordered" evidence="3">
    <location>
        <begin position="527"/>
        <end position="552"/>
    </location>
</feature>
<dbReference type="InterPro" id="IPR036291">
    <property type="entry name" value="NAD(P)-bd_dom_sf"/>
</dbReference>
<organism evidence="4 5">
    <name type="scientific">Dendrobium thyrsiflorum</name>
    <name type="common">Pinecone-like raceme dendrobium</name>
    <name type="synonym">Orchid</name>
    <dbReference type="NCBI Taxonomy" id="117978"/>
    <lineage>
        <taxon>Eukaryota</taxon>
        <taxon>Viridiplantae</taxon>
        <taxon>Streptophyta</taxon>
        <taxon>Embryophyta</taxon>
        <taxon>Tracheophyta</taxon>
        <taxon>Spermatophyta</taxon>
        <taxon>Magnoliopsida</taxon>
        <taxon>Liliopsida</taxon>
        <taxon>Asparagales</taxon>
        <taxon>Orchidaceae</taxon>
        <taxon>Epidendroideae</taxon>
        <taxon>Malaxideae</taxon>
        <taxon>Dendrobiinae</taxon>
        <taxon>Dendrobium</taxon>
    </lineage>
</organism>
<dbReference type="InterPro" id="IPR020904">
    <property type="entry name" value="Sc_DH/Rdtase_CS"/>
</dbReference>
<evidence type="ECO:0000256" key="3">
    <source>
        <dbReference type="SAM" id="MobiDB-lite"/>
    </source>
</evidence>
<protein>
    <recommendedName>
        <fullName evidence="6">NADPH-dependent 1-acyldihydroxyacetone phosphate reductase</fullName>
    </recommendedName>
</protein>
<evidence type="ECO:0000313" key="5">
    <source>
        <dbReference type="Proteomes" id="UP001552299"/>
    </source>
</evidence>
<dbReference type="PROSITE" id="PS00061">
    <property type="entry name" value="ADH_SHORT"/>
    <property type="match status" value="1"/>
</dbReference>
<evidence type="ECO:0000256" key="2">
    <source>
        <dbReference type="ARBA" id="ARBA00023002"/>
    </source>
</evidence>
<evidence type="ECO:0000256" key="1">
    <source>
        <dbReference type="ARBA" id="ARBA00006484"/>
    </source>
</evidence>